<evidence type="ECO:0008006" key="4">
    <source>
        <dbReference type="Google" id="ProtNLM"/>
    </source>
</evidence>
<dbReference type="EMBL" id="OVEO01000009">
    <property type="protein sequence ID" value="SPQ98401.1"/>
    <property type="molecule type" value="Genomic_DNA"/>
</dbReference>
<evidence type="ECO:0000313" key="3">
    <source>
        <dbReference type="Proteomes" id="UP000290189"/>
    </source>
</evidence>
<keyword evidence="2" id="KW-0496">Mitochondrion</keyword>
<dbReference type="Proteomes" id="UP000290189">
    <property type="component" value="Unassembled WGS sequence"/>
</dbReference>
<accession>A0A3P3YDZ2</accession>
<feature type="region of interest" description="Disordered" evidence="1">
    <location>
        <begin position="1"/>
        <end position="69"/>
    </location>
</feature>
<geneLocation type="mitochondrion" evidence="2"/>
<evidence type="ECO:0000313" key="2">
    <source>
        <dbReference type="EMBL" id="SPQ98401.1"/>
    </source>
</evidence>
<dbReference type="Gene3D" id="1.10.260.100">
    <property type="match status" value="1"/>
</dbReference>
<reference evidence="2 3" key="1">
    <citation type="submission" date="2018-03" db="EMBL/GenBank/DDBJ databases">
        <authorList>
            <person name="Fogelqvist J."/>
        </authorList>
    </citation>
    <scope>NUCLEOTIDE SEQUENCE [LARGE SCALE GENOMIC DNA]</scope>
</reference>
<organism evidence="2 3">
    <name type="scientific">Plasmodiophora brassicae</name>
    <name type="common">Clubroot disease agent</name>
    <dbReference type="NCBI Taxonomy" id="37360"/>
    <lineage>
        <taxon>Eukaryota</taxon>
        <taxon>Sar</taxon>
        <taxon>Rhizaria</taxon>
        <taxon>Endomyxa</taxon>
        <taxon>Phytomyxea</taxon>
        <taxon>Plasmodiophorida</taxon>
        <taxon>Plasmodiophoridae</taxon>
        <taxon>Plasmodiophora</taxon>
    </lineage>
</organism>
<proteinExistence type="predicted"/>
<gene>
    <name evidence="2" type="ORF">PLBR_LOCUS5616</name>
</gene>
<protein>
    <recommendedName>
        <fullName evidence="4">STI1/HOP DP domain-containing protein</fullName>
    </recommendedName>
</protein>
<name>A0A3P3YDZ2_PLABS</name>
<dbReference type="AlphaFoldDB" id="A0A3P3YDZ2"/>
<evidence type="ECO:0000256" key="1">
    <source>
        <dbReference type="SAM" id="MobiDB-lite"/>
    </source>
</evidence>
<sequence>MSGADDDGPPPLEDMRPFVRKRPGAPQPARSERGTFAGLAPGFLSAPAAETGRQRASSTPATSVGRCSRATDGRQGLVLPDVQDAMAKSPDRAWMTDDLLRDVTSNAALVRQMADPRIQDALALMGKDPKAALAKYRNDRAVTDFIVAFSKIMAGHYAKMATTTTGAQ</sequence>